<comment type="caution">
    <text evidence="2">The sequence shown here is derived from an EMBL/GenBank/DDBJ whole genome shotgun (WGS) entry which is preliminary data.</text>
</comment>
<evidence type="ECO:0000313" key="2">
    <source>
        <dbReference type="EMBL" id="KAI9637482.1"/>
    </source>
</evidence>
<evidence type="ECO:0000313" key="3">
    <source>
        <dbReference type="Proteomes" id="UP001164286"/>
    </source>
</evidence>
<dbReference type="Proteomes" id="UP001164286">
    <property type="component" value="Unassembled WGS sequence"/>
</dbReference>
<accession>A0AA38LUE2</accession>
<feature type="compositionally biased region" description="Low complexity" evidence="1">
    <location>
        <begin position="22"/>
        <end position="33"/>
    </location>
</feature>
<feature type="compositionally biased region" description="Low complexity" evidence="1">
    <location>
        <begin position="130"/>
        <end position="145"/>
    </location>
</feature>
<evidence type="ECO:0000256" key="1">
    <source>
        <dbReference type="SAM" id="MobiDB-lite"/>
    </source>
</evidence>
<reference evidence="2" key="1">
    <citation type="journal article" date="2022" name="G3 (Bethesda)">
        <title>High quality genome of the basidiomycete yeast Dioszegia hungarica PDD-24b-2 isolated from cloud water.</title>
        <authorList>
            <person name="Jarrige D."/>
            <person name="Haridas S."/>
            <person name="Bleykasten-Grosshans C."/>
            <person name="Joly M."/>
            <person name="Nadalig T."/>
            <person name="Sancelme M."/>
            <person name="Vuilleumier S."/>
            <person name="Grigoriev I.V."/>
            <person name="Amato P."/>
            <person name="Bringel F."/>
        </authorList>
    </citation>
    <scope>NUCLEOTIDE SEQUENCE</scope>
    <source>
        <strain evidence="2">PDD-24b-2</strain>
    </source>
</reference>
<dbReference type="RefSeq" id="XP_052947259.1">
    <property type="nucleotide sequence ID" value="XM_053092404.1"/>
</dbReference>
<feature type="region of interest" description="Disordered" evidence="1">
    <location>
        <begin position="446"/>
        <end position="515"/>
    </location>
</feature>
<dbReference type="GeneID" id="77731609"/>
<feature type="compositionally biased region" description="Gly residues" evidence="1">
    <location>
        <begin position="606"/>
        <end position="617"/>
    </location>
</feature>
<feature type="region of interest" description="Disordered" evidence="1">
    <location>
        <begin position="598"/>
        <end position="618"/>
    </location>
</feature>
<feature type="compositionally biased region" description="Acidic residues" evidence="1">
    <location>
        <begin position="223"/>
        <end position="232"/>
    </location>
</feature>
<name>A0AA38LUE2_9TREE</name>
<dbReference type="AlphaFoldDB" id="A0AA38LUE2"/>
<feature type="region of interest" description="Disordered" evidence="1">
    <location>
        <begin position="1"/>
        <end position="33"/>
    </location>
</feature>
<dbReference type="EMBL" id="JAKWFO010000004">
    <property type="protein sequence ID" value="KAI9637482.1"/>
    <property type="molecule type" value="Genomic_DNA"/>
</dbReference>
<protein>
    <submittedName>
        <fullName evidence="2">Uncharacterized protein</fullName>
    </submittedName>
</protein>
<feature type="region of interest" description="Disordered" evidence="1">
    <location>
        <begin position="188"/>
        <end position="232"/>
    </location>
</feature>
<gene>
    <name evidence="2" type="ORF">MKK02DRAFT_43406</name>
</gene>
<feature type="compositionally biased region" description="Low complexity" evidence="1">
    <location>
        <begin position="208"/>
        <end position="218"/>
    </location>
</feature>
<sequence length="643" mass="69426">MSSQKQHVVLPATTLTIPSLPSPSRSNGPQSSSLKIRITPHLSVPSPPFAQGVSGKKVEDCVDVIVDIGGKVDLGLEVDEDELRWAEGREWDVEERIRERVSGLFEANTSALALSSVSTPPFDAPPSPQPEESASSSSSSPALPRPLVRLSPLIANPAHSHLLKTLTTTGRPQATLTRFDIKLEWVTSGRKQKQRGDDEDGEGEKESQSQSQSQSQEGRGAEVDGDGDGEEWWVTDEAGTAGRMGLDLIMSDVEESIGGGREDREAGEQLGLPKRFPLLFDSALIQHAPSLTLHRSLTSSITHFLHLSSTHHTSLLQPGRNLLRSIAQEQETFLTLNVDAAAGIRGVAIPKPAGAGRRGKRRKIGAAGDGNEEEGVGADDTKAGRSRAYLDQVHKGVMAEDKGPRADERRIGRLVGEAMGRVGKAKWDMGRKGAGRMAAFRVPLKDVDPAQQAIPTEDDPSGGLPAIFDRPDDSLEPDDAPEDAFQSYIDPSPFIGLLHDADGEEADPDPEDRDSQILLDDWDDIFDPDSNPAQSYSGEIDIMPDIQDSLSSTELELEQDASLRALHPEFGSQRNEDEDNNELIFEDEHLSGRAILPHWYEDDNDGGGGGGSGGGAEGIMDVWEEETEEGGMMILDGDLLIDI</sequence>
<feature type="region of interest" description="Disordered" evidence="1">
    <location>
        <begin position="352"/>
        <end position="383"/>
    </location>
</feature>
<proteinExistence type="predicted"/>
<feature type="compositionally biased region" description="Acidic residues" evidence="1">
    <location>
        <begin position="502"/>
        <end position="512"/>
    </location>
</feature>
<feature type="region of interest" description="Disordered" evidence="1">
    <location>
        <begin position="116"/>
        <end position="145"/>
    </location>
</feature>
<organism evidence="2 3">
    <name type="scientific">Dioszegia hungarica</name>
    <dbReference type="NCBI Taxonomy" id="4972"/>
    <lineage>
        <taxon>Eukaryota</taxon>
        <taxon>Fungi</taxon>
        <taxon>Dikarya</taxon>
        <taxon>Basidiomycota</taxon>
        <taxon>Agaricomycotina</taxon>
        <taxon>Tremellomycetes</taxon>
        <taxon>Tremellales</taxon>
        <taxon>Bulleribasidiaceae</taxon>
        <taxon>Dioszegia</taxon>
    </lineage>
</organism>
<keyword evidence="3" id="KW-1185">Reference proteome</keyword>